<dbReference type="GO" id="GO:0007165">
    <property type="term" value="P:signal transduction"/>
    <property type="evidence" value="ECO:0007669"/>
    <property type="project" value="TreeGrafter"/>
</dbReference>
<protein>
    <recommendedName>
        <fullName evidence="8">Inositol-1-monophosphatase</fullName>
        <ecNumber evidence="8">3.1.3.25</ecNumber>
    </recommendedName>
</protein>
<dbReference type="InterPro" id="IPR033942">
    <property type="entry name" value="IMPase"/>
</dbReference>
<feature type="binding site" evidence="7">
    <location>
        <position position="216"/>
    </location>
    <ligand>
        <name>Mg(2+)</name>
        <dbReference type="ChEBI" id="CHEBI:18420"/>
        <label>1</label>
        <note>catalytic</note>
    </ligand>
</feature>
<dbReference type="PROSITE" id="PS00629">
    <property type="entry name" value="IMP_1"/>
    <property type="match status" value="1"/>
</dbReference>
<dbReference type="Pfam" id="PF00459">
    <property type="entry name" value="Inositol_P"/>
    <property type="match status" value="1"/>
</dbReference>
<sequence>MADPNELLAVAVSIVRSAAELARTLRAQGIGEVSTKSTPTDVVTAADRAVERHVIEFLHETRPDDAVLGEETGQTGEMVAPSAVRWILDPIDGTVNYLYGLPQYAVSLGAEVGGQVVAGVVRNPATGDEWTATLGGGAWRAGRRLACSTVTDLGQALVGTGFGYDPARRAHQATVVAALLPRVRDIRRFGAASIDLCLTAEGSLDAYFEKGLNPWDSAAGGLVATEAGALVTGLNGAPPGPGFVLAAPPTIHDLLHAELAELDAAGGP</sequence>
<evidence type="ECO:0000256" key="3">
    <source>
        <dbReference type="ARBA" id="ARBA00009759"/>
    </source>
</evidence>
<dbReference type="Gene3D" id="3.30.540.10">
    <property type="entry name" value="Fructose-1,6-Bisphosphatase, subunit A, domain 1"/>
    <property type="match status" value="1"/>
</dbReference>
<dbReference type="EC" id="3.1.3.25" evidence="8"/>
<dbReference type="InterPro" id="IPR020550">
    <property type="entry name" value="Inositol_monophosphatase_CS"/>
</dbReference>
<keyword evidence="5 8" id="KW-0378">Hydrolase</keyword>
<dbReference type="GO" id="GO:0046854">
    <property type="term" value="P:phosphatidylinositol phosphate biosynthetic process"/>
    <property type="evidence" value="ECO:0007669"/>
    <property type="project" value="InterPro"/>
</dbReference>
<dbReference type="CDD" id="cd01639">
    <property type="entry name" value="IMPase"/>
    <property type="match status" value="1"/>
</dbReference>
<dbReference type="Proteomes" id="UP000612585">
    <property type="component" value="Unassembled WGS sequence"/>
</dbReference>
<evidence type="ECO:0000256" key="2">
    <source>
        <dbReference type="ARBA" id="ARBA00001946"/>
    </source>
</evidence>
<feature type="binding site" evidence="7">
    <location>
        <position position="89"/>
    </location>
    <ligand>
        <name>Mg(2+)</name>
        <dbReference type="ChEBI" id="CHEBI:18420"/>
        <label>1</label>
        <note>catalytic</note>
    </ligand>
</feature>
<dbReference type="PANTHER" id="PTHR20854">
    <property type="entry name" value="INOSITOL MONOPHOSPHATASE"/>
    <property type="match status" value="1"/>
</dbReference>
<comment type="cofactor">
    <cofactor evidence="2 7 8">
        <name>Mg(2+)</name>
        <dbReference type="ChEBI" id="CHEBI:18420"/>
    </cofactor>
</comment>
<dbReference type="EMBL" id="BOPG01000003">
    <property type="protein sequence ID" value="GIJ52846.1"/>
    <property type="molecule type" value="Genomic_DNA"/>
</dbReference>
<evidence type="ECO:0000256" key="1">
    <source>
        <dbReference type="ARBA" id="ARBA00001033"/>
    </source>
</evidence>
<comment type="similarity">
    <text evidence="3 8">Belongs to the inositol monophosphatase superfamily.</text>
</comment>
<evidence type="ECO:0000313" key="10">
    <source>
        <dbReference type="Proteomes" id="UP000612585"/>
    </source>
</evidence>
<feature type="binding site" evidence="7">
    <location>
        <position position="92"/>
    </location>
    <ligand>
        <name>Mg(2+)</name>
        <dbReference type="ChEBI" id="CHEBI:18420"/>
        <label>1</label>
        <note>catalytic</note>
    </ligand>
</feature>
<dbReference type="InterPro" id="IPR020583">
    <property type="entry name" value="Inositol_monoP_metal-BS"/>
</dbReference>
<feature type="binding site" evidence="7">
    <location>
        <position position="70"/>
    </location>
    <ligand>
        <name>Mg(2+)</name>
        <dbReference type="ChEBI" id="CHEBI:18420"/>
        <label>1</label>
        <note>catalytic</note>
    </ligand>
</feature>
<dbReference type="PRINTS" id="PR00377">
    <property type="entry name" value="IMPHPHTASES"/>
</dbReference>
<evidence type="ECO:0000256" key="6">
    <source>
        <dbReference type="ARBA" id="ARBA00022842"/>
    </source>
</evidence>
<dbReference type="SUPFAM" id="SSF56655">
    <property type="entry name" value="Carbohydrate phosphatase"/>
    <property type="match status" value="1"/>
</dbReference>
<evidence type="ECO:0000256" key="8">
    <source>
        <dbReference type="RuleBase" id="RU364068"/>
    </source>
</evidence>
<keyword evidence="6 7" id="KW-0460">Magnesium</keyword>
<evidence type="ECO:0000256" key="4">
    <source>
        <dbReference type="ARBA" id="ARBA00022723"/>
    </source>
</evidence>
<dbReference type="GO" id="GO:0006020">
    <property type="term" value="P:inositol metabolic process"/>
    <property type="evidence" value="ECO:0007669"/>
    <property type="project" value="TreeGrafter"/>
</dbReference>
<evidence type="ECO:0000256" key="5">
    <source>
        <dbReference type="ARBA" id="ARBA00022801"/>
    </source>
</evidence>
<evidence type="ECO:0000256" key="7">
    <source>
        <dbReference type="PIRSR" id="PIRSR600760-2"/>
    </source>
</evidence>
<proteinExistence type="inferred from homology"/>
<dbReference type="PANTHER" id="PTHR20854:SF4">
    <property type="entry name" value="INOSITOL-1-MONOPHOSPHATASE-RELATED"/>
    <property type="match status" value="1"/>
</dbReference>
<keyword evidence="4 7" id="KW-0479">Metal-binding</keyword>
<keyword evidence="10" id="KW-1185">Reference proteome</keyword>
<feature type="binding site" evidence="7">
    <location>
        <position position="91"/>
    </location>
    <ligand>
        <name>Mg(2+)</name>
        <dbReference type="ChEBI" id="CHEBI:18420"/>
        <label>1</label>
        <note>catalytic</note>
    </ligand>
</feature>
<name>A0A8J3YWF6_9ACTN</name>
<dbReference type="GO" id="GO:0008934">
    <property type="term" value="F:inositol monophosphate 1-phosphatase activity"/>
    <property type="evidence" value="ECO:0007669"/>
    <property type="project" value="InterPro"/>
</dbReference>
<dbReference type="PROSITE" id="PS00630">
    <property type="entry name" value="IMP_2"/>
    <property type="match status" value="1"/>
</dbReference>
<dbReference type="AlphaFoldDB" id="A0A8J3YWF6"/>
<dbReference type="Gene3D" id="3.40.190.80">
    <property type="match status" value="1"/>
</dbReference>
<gene>
    <name evidence="9" type="primary">suhB</name>
    <name evidence="9" type="ORF">Vau01_003620</name>
</gene>
<evidence type="ECO:0000313" key="9">
    <source>
        <dbReference type="EMBL" id="GIJ52846.1"/>
    </source>
</evidence>
<accession>A0A8J3YWF6</accession>
<dbReference type="InterPro" id="IPR000760">
    <property type="entry name" value="Inositol_monophosphatase-like"/>
</dbReference>
<comment type="caution">
    <text evidence="9">The sequence shown here is derived from an EMBL/GenBank/DDBJ whole genome shotgun (WGS) entry which is preliminary data.</text>
</comment>
<reference evidence="9" key="1">
    <citation type="submission" date="2021-01" db="EMBL/GenBank/DDBJ databases">
        <title>Whole genome shotgun sequence of Virgisporangium aurantiacum NBRC 16421.</title>
        <authorList>
            <person name="Komaki H."/>
            <person name="Tamura T."/>
        </authorList>
    </citation>
    <scope>NUCLEOTIDE SEQUENCE</scope>
    <source>
        <strain evidence="9">NBRC 16421</strain>
    </source>
</reference>
<comment type="catalytic activity">
    <reaction evidence="1 8">
        <text>a myo-inositol phosphate + H2O = myo-inositol + phosphate</text>
        <dbReference type="Rhea" id="RHEA:24056"/>
        <dbReference type="ChEBI" id="CHEBI:15377"/>
        <dbReference type="ChEBI" id="CHEBI:17268"/>
        <dbReference type="ChEBI" id="CHEBI:43474"/>
        <dbReference type="ChEBI" id="CHEBI:84139"/>
        <dbReference type="EC" id="3.1.3.25"/>
    </reaction>
</comment>
<dbReference type="GO" id="GO:0046872">
    <property type="term" value="F:metal ion binding"/>
    <property type="evidence" value="ECO:0007669"/>
    <property type="project" value="UniProtKB-KW"/>
</dbReference>
<organism evidence="9 10">
    <name type="scientific">Virgisporangium aurantiacum</name>
    <dbReference type="NCBI Taxonomy" id="175570"/>
    <lineage>
        <taxon>Bacteria</taxon>
        <taxon>Bacillati</taxon>
        <taxon>Actinomycetota</taxon>
        <taxon>Actinomycetes</taxon>
        <taxon>Micromonosporales</taxon>
        <taxon>Micromonosporaceae</taxon>
        <taxon>Virgisporangium</taxon>
    </lineage>
</organism>